<evidence type="ECO:0000313" key="2">
    <source>
        <dbReference type="Proteomes" id="UP000284842"/>
    </source>
</evidence>
<comment type="caution">
    <text evidence="1">The sequence shown here is derived from an EMBL/GenBank/DDBJ whole genome shotgun (WGS) entry which is preliminary data.</text>
</comment>
<reference evidence="1 2" key="1">
    <citation type="journal article" date="2018" name="Evol. Lett.">
        <title>Horizontal gene cluster transfer increased hallucinogenic mushroom diversity.</title>
        <authorList>
            <person name="Reynolds H.T."/>
            <person name="Vijayakumar V."/>
            <person name="Gluck-Thaler E."/>
            <person name="Korotkin H.B."/>
            <person name="Matheny P.B."/>
            <person name="Slot J.C."/>
        </authorList>
    </citation>
    <scope>NUCLEOTIDE SEQUENCE [LARGE SCALE GENOMIC DNA]</scope>
    <source>
        <strain evidence="1 2">2629</strain>
    </source>
</reference>
<proteinExistence type="predicted"/>
<name>A0A409WDU6_9AGAR</name>
<organism evidence="1 2">
    <name type="scientific">Panaeolus cyanescens</name>
    <dbReference type="NCBI Taxonomy" id="181874"/>
    <lineage>
        <taxon>Eukaryota</taxon>
        <taxon>Fungi</taxon>
        <taxon>Dikarya</taxon>
        <taxon>Basidiomycota</taxon>
        <taxon>Agaricomycotina</taxon>
        <taxon>Agaricomycetes</taxon>
        <taxon>Agaricomycetidae</taxon>
        <taxon>Agaricales</taxon>
        <taxon>Agaricineae</taxon>
        <taxon>Galeropsidaceae</taxon>
        <taxon>Panaeolus</taxon>
    </lineage>
</organism>
<sequence length="74" mass="8272">MAPNPSPKPTFPSLHSSLNFPTYALFLPRLDWHLQVKHTFNAPKRATAEAGALVAARTETTLIDGEERWKGWEG</sequence>
<evidence type="ECO:0000313" key="1">
    <source>
        <dbReference type="EMBL" id="PPQ76688.1"/>
    </source>
</evidence>
<protein>
    <submittedName>
        <fullName evidence="1">Uncharacterized protein</fullName>
    </submittedName>
</protein>
<gene>
    <name evidence="1" type="ORF">CVT24_012253</name>
</gene>
<dbReference type="AlphaFoldDB" id="A0A409WDU6"/>
<accession>A0A409WDU6</accession>
<dbReference type="InParanoid" id="A0A409WDU6"/>
<dbReference type="Proteomes" id="UP000284842">
    <property type="component" value="Unassembled WGS sequence"/>
</dbReference>
<dbReference type="EMBL" id="NHTK01005544">
    <property type="protein sequence ID" value="PPQ76688.1"/>
    <property type="molecule type" value="Genomic_DNA"/>
</dbReference>
<keyword evidence="2" id="KW-1185">Reference proteome</keyword>